<evidence type="ECO:0000313" key="2">
    <source>
        <dbReference type="EMBL" id="MCD1294907.1"/>
    </source>
</evidence>
<evidence type="ECO:0000313" key="3">
    <source>
        <dbReference type="Proteomes" id="UP001320159"/>
    </source>
</evidence>
<name>A0AAP2RD43_9EURY</name>
<comment type="caution">
    <text evidence="2">The sequence shown here is derived from an EMBL/GenBank/DDBJ whole genome shotgun (WGS) entry which is preliminary data.</text>
</comment>
<evidence type="ECO:0000256" key="1">
    <source>
        <dbReference type="SAM" id="Phobius"/>
    </source>
</evidence>
<sequence>MELSKKIHPALRTALICGFAGMMVDMDHIPYYILGGNIQIFSYTYHVTSGRIFHDEILYISGCIAMGIILLISLDILIMLTLGVITKAVKNMWYIIKDT</sequence>
<keyword evidence="1" id="KW-0812">Transmembrane</keyword>
<organism evidence="2 3">
    <name type="scientific">Methanooceanicella nereidis</name>
    <dbReference type="NCBI Taxonomy" id="2052831"/>
    <lineage>
        <taxon>Archaea</taxon>
        <taxon>Methanobacteriati</taxon>
        <taxon>Methanobacteriota</taxon>
        <taxon>Stenosarchaea group</taxon>
        <taxon>Methanomicrobia</taxon>
        <taxon>Methanocellales</taxon>
        <taxon>Methanocellaceae</taxon>
        <taxon>Methanooceanicella</taxon>
    </lineage>
</organism>
<accession>A0AAP2RD43</accession>
<proteinExistence type="predicted"/>
<keyword evidence="1" id="KW-1133">Transmembrane helix</keyword>
<dbReference type="EMBL" id="PGCK01000005">
    <property type="protein sequence ID" value="MCD1294907.1"/>
    <property type="molecule type" value="Genomic_DNA"/>
</dbReference>
<reference evidence="2 3" key="1">
    <citation type="submission" date="2017-11" db="EMBL/GenBank/DDBJ databases">
        <title>Isolation and Characterization of Family Methanocellaceae Species from Potential Methane Hydrate Area Offshore Southwestern Taiwan.</title>
        <authorList>
            <person name="Zhang W.-L."/>
            <person name="Chen W.-C."/>
            <person name="Lai M.-C."/>
            <person name="Chen S.-C."/>
        </authorList>
    </citation>
    <scope>NUCLEOTIDE SEQUENCE [LARGE SCALE GENOMIC DNA]</scope>
    <source>
        <strain evidence="2 3">CWC-04</strain>
    </source>
</reference>
<dbReference type="Proteomes" id="UP001320159">
    <property type="component" value="Unassembled WGS sequence"/>
</dbReference>
<keyword evidence="1" id="KW-0472">Membrane</keyword>
<keyword evidence="3" id="KW-1185">Reference proteome</keyword>
<dbReference type="AlphaFoldDB" id="A0AAP2RD43"/>
<feature type="transmembrane region" description="Helical" evidence="1">
    <location>
        <begin position="57"/>
        <end position="85"/>
    </location>
</feature>
<gene>
    <name evidence="2" type="ORF">CUJ83_07840</name>
</gene>
<protein>
    <submittedName>
        <fullName evidence="2">Uncharacterized protein</fullName>
    </submittedName>
</protein>
<dbReference type="RefSeq" id="WP_230741743.1">
    <property type="nucleotide sequence ID" value="NZ_PGCK01000005.1"/>
</dbReference>